<dbReference type="EMBL" id="KX884431">
    <property type="protein sequence ID" value="APG78741.1"/>
    <property type="molecule type" value="Genomic_RNA"/>
</dbReference>
<feature type="compositionally biased region" description="Polar residues" evidence="1">
    <location>
        <begin position="134"/>
        <end position="146"/>
    </location>
</feature>
<accession>A0A1L3KMU8</accession>
<feature type="region of interest" description="Disordered" evidence="1">
    <location>
        <begin position="115"/>
        <end position="146"/>
    </location>
</feature>
<organism evidence="2">
    <name type="scientific">Hubei dimarhabdovirus 1</name>
    <dbReference type="NCBI Taxonomy" id="2849739"/>
    <lineage>
        <taxon>Viruses</taxon>
        <taxon>Riboviria</taxon>
        <taxon>Orthornavirae</taxon>
        <taxon>Negarnaviricota</taxon>
        <taxon>Haploviricotina</taxon>
        <taxon>Monjiviricetes</taxon>
        <taxon>Mononegavirales</taxon>
        <taxon>Rhabdoviridae</taxon>
        <taxon>Alpharhabdovirinae</taxon>
        <taxon>Sigmavirus</taxon>
        <taxon>Sigmavirus ying</taxon>
    </lineage>
</organism>
<feature type="region of interest" description="Disordered" evidence="1">
    <location>
        <begin position="29"/>
        <end position="54"/>
    </location>
</feature>
<name>A0A1L3KMU8_9RHAB</name>
<keyword evidence="3" id="KW-1185">Reference proteome</keyword>
<dbReference type="KEGG" id="vg:30854720"/>
<protein>
    <submittedName>
        <fullName evidence="2">Uncharacterized protein</fullName>
    </submittedName>
</protein>
<dbReference type="RefSeq" id="YP_009337213.1">
    <property type="nucleotide sequence ID" value="NC_033070.1"/>
</dbReference>
<evidence type="ECO:0000313" key="2">
    <source>
        <dbReference type="EMBL" id="APG78741.1"/>
    </source>
</evidence>
<sequence length="235" mass="26230">MSFETESAHHVDLAESLVKTLTSMQKNQTLSKLPVFDDSSDMTDEDHSNSDPDVVGAQYLGDPAELFGSLPPAVARATPQSLDLSFLSLSDAKRVQDLICSLDTSRPIDEIEFVLPSAPRKPSTPKPSAPVVTEQRQPPKASSTSKTRMVKLGILLEKGVEVRSRYPDKPPFKIYNGRNGFSKEQLAARYQNRELPETLYDVVKEIFTEAKNWGVFINRYHAALLKINLDQYSCE</sequence>
<evidence type="ECO:0000256" key="1">
    <source>
        <dbReference type="SAM" id="MobiDB-lite"/>
    </source>
</evidence>
<dbReference type="GeneID" id="30854720"/>
<proteinExistence type="predicted"/>
<dbReference type="Proteomes" id="UP000202976">
    <property type="component" value="Segment"/>
</dbReference>
<evidence type="ECO:0000313" key="3">
    <source>
        <dbReference type="Proteomes" id="UP000202976"/>
    </source>
</evidence>
<reference evidence="2" key="1">
    <citation type="journal article" date="2016" name="Nature">
        <title>Redefining the invertebrate RNA virosphere.</title>
        <authorList>
            <person name="Shi M."/>
            <person name="Lin X.D."/>
            <person name="Tian J.H."/>
            <person name="Chen L.J."/>
            <person name="Chen X."/>
            <person name="Li C.X."/>
            <person name="Qin X.C."/>
            <person name="Li J."/>
            <person name="Cao J.P."/>
            <person name="Eden J.S."/>
            <person name="Buchmann J."/>
            <person name="Wang W."/>
            <person name="Xu J."/>
            <person name="Holmes E.C."/>
            <person name="Zhang Y.Z."/>
        </authorList>
    </citation>
    <scope>NUCLEOTIDE SEQUENCE [LARGE SCALE GENOMIC DNA]</scope>
    <source>
        <strain evidence="2">SCM51525</strain>
    </source>
</reference>